<sequence>MFERSGSPGKNSIISESMDESMDCNDPGTTKDTLSDNEVNLEHDNAALRKINKRTKSAVKNDIRVDLELSLKRLEENIQDNSRLVQETLKKINTDKKEVEYIRKSLLEYQHSENDNDFEQVKKKRYKSRKLQLSQTSTSNNTEDNASKVITEDSTSKLATEEDADEDRDEGSIIYTQDWSKFEDLGKVDENEEVRREPKPPPIVLREEGKLDIVRKEAVANNIQILACRSTREGIKVFTKTSYDFRRLKKLLEGKGIQHHTYSLKEEKPLKIVIRGIPTEVKVQEVEEDLRERGFPVISAARMKRFKEELPMILINTAKNEDGKKLFNVTDVAGMKVKTEAKRKPTSSTQCFRCQLYGHVQYRCTAEYRCVRCAENHPSFECPHKDKRIKAKCALCGGDHHAASKVCPEHPQNIRERKEEERKKRLEQSKRKGVLRTLQLLRMGVNLLILTK</sequence>
<keyword evidence="2" id="KW-1185">Reference proteome</keyword>
<name>A0ACB9T8Y9_HOLOL</name>
<protein>
    <submittedName>
        <fullName evidence="1">Associated with zinc finger</fullName>
    </submittedName>
</protein>
<evidence type="ECO:0000313" key="1">
    <source>
        <dbReference type="EMBL" id="KAI4463262.1"/>
    </source>
</evidence>
<evidence type="ECO:0000313" key="2">
    <source>
        <dbReference type="Proteomes" id="UP001056778"/>
    </source>
</evidence>
<dbReference type="Proteomes" id="UP001056778">
    <property type="component" value="Chromosome 4"/>
</dbReference>
<organism evidence="1 2">
    <name type="scientific">Holotrichia oblita</name>
    <name type="common">Chafer beetle</name>
    <dbReference type="NCBI Taxonomy" id="644536"/>
    <lineage>
        <taxon>Eukaryota</taxon>
        <taxon>Metazoa</taxon>
        <taxon>Ecdysozoa</taxon>
        <taxon>Arthropoda</taxon>
        <taxon>Hexapoda</taxon>
        <taxon>Insecta</taxon>
        <taxon>Pterygota</taxon>
        <taxon>Neoptera</taxon>
        <taxon>Endopterygota</taxon>
        <taxon>Coleoptera</taxon>
        <taxon>Polyphaga</taxon>
        <taxon>Scarabaeiformia</taxon>
        <taxon>Scarabaeidae</taxon>
        <taxon>Melolonthinae</taxon>
        <taxon>Holotrichia</taxon>
    </lineage>
</organism>
<proteinExistence type="predicted"/>
<gene>
    <name evidence="1" type="ORF">MML48_4g00020715</name>
</gene>
<accession>A0ACB9T8Y9</accession>
<dbReference type="EMBL" id="CM043018">
    <property type="protein sequence ID" value="KAI4463262.1"/>
    <property type="molecule type" value="Genomic_DNA"/>
</dbReference>
<comment type="caution">
    <text evidence="1">The sequence shown here is derived from an EMBL/GenBank/DDBJ whole genome shotgun (WGS) entry which is preliminary data.</text>
</comment>
<reference evidence="1" key="1">
    <citation type="submission" date="2022-04" db="EMBL/GenBank/DDBJ databases">
        <title>Chromosome-scale genome assembly of Holotrichia oblita Faldermann.</title>
        <authorList>
            <person name="Rongchong L."/>
        </authorList>
    </citation>
    <scope>NUCLEOTIDE SEQUENCE</scope>
    <source>
        <strain evidence="1">81SQS9</strain>
    </source>
</reference>